<evidence type="ECO:0000313" key="4">
    <source>
        <dbReference type="Proteomes" id="UP000000589"/>
    </source>
</evidence>
<dbReference type="Ensembl" id="ENSMUST00000211116.2">
    <property type="protein sequence ID" value="ENSMUSP00000147946.2"/>
    <property type="gene ID" value="ENSMUSG00000109745.2"/>
</dbReference>
<reference evidence="2" key="4">
    <citation type="submission" date="2025-09" db="UniProtKB">
        <authorList>
            <consortium name="Ensembl"/>
        </authorList>
    </citation>
    <scope>IDENTIFICATION</scope>
    <source>
        <strain evidence="2">C57BL/6J</strain>
    </source>
</reference>
<organism evidence="2 4">
    <name type="scientific">Mus musculus</name>
    <name type="common">Mouse</name>
    <dbReference type="NCBI Taxonomy" id="10090"/>
    <lineage>
        <taxon>Eukaryota</taxon>
        <taxon>Metazoa</taxon>
        <taxon>Chordata</taxon>
        <taxon>Craniata</taxon>
        <taxon>Vertebrata</taxon>
        <taxon>Euteleostomi</taxon>
        <taxon>Mammalia</taxon>
        <taxon>Eutheria</taxon>
        <taxon>Euarchontoglires</taxon>
        <taxon>Glires</taxon>
        <taxon>Rodentia</taxon>
        <taxon>Myomorpha</taxon>
        <taxon>Muroidea</taxon>
        <taxon>Muridae</taxon>
        <taxon>Murinae</taxon>
        <taxon>Mus</taxon>
        <taxon>Mus</taxon>
    </lineage>
</organism>
<gene>
    <name evidence="2 3" type="primary">Fam236c</name>
    <name evidence="3" type="synonym">1700018G05Rik</name>
</gene>
<dbReference type="Proteomes" id="UP000000589">
    <property type="component" value="Chromosome X"/>
</dbReference>
<dbReference type="AGR" id="MGI:1916638"/>
<proteinExistence type="predicted"/>
<accession>A0A1B0GSI2</accession>
<dbReference type="GeneTree" id="ENSGT01140000284161"/>
<dbReference type="Bgee" id="ENSMUSG00000109745">
    <property type="expression patterns" value="Expressed in spermatocyte and 38 other cell types or tissues"/>
</dbReference>
<dbReference type="MGI" id="MGI:1916638">
    <property type="gene designation" value="Fam236c"/>
</dbReference>
<feature type="region of interest" description="Disordered" evidence="1">
    <location>
        <begin position="1"/>
        <end position="42"/>
    </location>
</feature>
<keyword evidence="4" id="KW-1185">Reference proteome</keyword>
<dbReference type="RNAct" id="A0A1B0GSI2">
    <property type="molecule type" value="protein"/>
</dbReference>
<sequence>MIVMHLVGHPQLTGTEGVATAHTKENSSRGPRETREPAPCTRSWRSRFQRAVARVSKFFRRRRRST</sequence>
<evidence type="ECO:0000313" key="3">
    <source>
        <dbReference type="MGI" id="MGI:1916638"/>
    </source>
</evidence>
<dbReference type="VEuPathDB" id="HostDB:ENSMUSG00000109745"/>
<reference evidence="2 4" key="2">
    <citation type="journal article" date="2011" name="PLoS Biol.">
        <title>Modernizing reference genome assemblies.</title>
        <authorList>
            <person name="Church D.M."/>
            <person name="Schneider V.A."/>
            <person name="Graves T."/>
            <person name="Auger K."/>
            <person name="Cunningham F."/>
            <person name="Bouk N."/>
            <person name="Chen H.C."/>
            <person name="Agarwala R."/>
            <person name="McLaren W.M."/>
            <person name="Ritchie G.R."/>
            <person name="Albracht D."/>
            <person name="Kremitzki M."/>
            <person name="Rock S."/>
            <person name="Kotkiewicz H."/>
            <person name="Kremitzki C."/>
            <person name="Wollam A."/>
            <person name="Trani L."/>
            <person name="Fulton L."/>
            <person name="Fulton R."/>
            <person name="Matthews L."/>
            <person name="Whitehead S."/>
            <person name="Chow W."/>
            <person name="Torrance J."/>
            <person name="Dunn M."/>
            <person name="Harden G."/>
            <person name="Threadgold G."/>
            <person name="Wood J."/>
            <person name="Collins J."/>
            <person name="Heath P."/>
            <person name="Griffiths G."/>
            <person name="Pelan S."/>
            <person name="Grafham D."/>
            <person name="Eichler E.E."/>
            <person name="Weinstock G."/>
            <person name="Mardis E.R."/>
            <person name="Wilson R.K."/>
            <person name="Howe K."/>
            <person name="Flicek P."/>
            <person name="Hubbard T."/>
        </authorList>
    </citation>
    <scope>NUCLEOTIDE SEQUENCE [LARGE SCALE GENOMIC DNA]</scope>
    <source>
        <strain evidence="2 4">C57BL/6J</strain>
    </source>
</reference>
<dbReference type="InParanoid" id="A0A1B0GSI2"/>
<evidence type="ECO:0000256" key="1">
    <source>
        <dbReference type="SAM" id="MobiDB-lite"/>
    </source>
</evidence>
<dbReference type="AlphaFoldDB" id="A0A1B0GSI2"/>
<reference evidence="2" key="3">
    <citation type="submission" date="2025-08" db="UniProtKB">
        <authorList>
            <consortium name="Ensembl"/>
        </authorList>
    </citation>
    <scope>IDENTIFICATION</scope>
    <source>
        <strain evidence="2">C57BL/6J</strain>
    </source>
</reference>
<name>A0A1B0GSI2_MOUSE</name>
<protein>
    <submittedName>
        <fullName evidence="2">Family with sequence similarity 236, member C</fullName>
    </submittedName>
</protein>
<feature type="compositionally biased region" description="Basic and acidic residues" evidence="1">
    <location>
        <begin position="22"/>
        <end position="36"/>
    </location>
</feature>
<evidence type="ECO:0000313" key="2">
    <source>
        <dbReference type="Ensembl" id="ENSMUSP00000147946.2"/>
    </source>
</evidence>
<reference evidence="2 4" key="1">
    <citation type="journal article" date="2009" name="PLoS Biol.">
        <title>Lineage-specific biology revealed by a finished genome assembly of the mouse.</title>
        <authorList>
            <consortium name="Mouse Genome Sequencing Consortium"/>
            <person name="Church D.M."/>
            <person name="Goodstadt L."/>
            <person name="Hillier L.W."/>
            <person name="Zody M.C."/>
            <person name="Goldstein S."/>
            <person name="She X."/>
            <person name="Bult C.J."/>
            <person name="Agarwala R."/>
            <person name="Cherry J.L."/>
            <person name="DiCuccio M."/>
            <person name="Hlavina W."/>
            <person name="Kapustin Y."/>
            <person name="Meric P."/>
            <person name="Maglott D."/>
            <person name="Birtle Z."/>
            <person name="Marques A.C."/>
            <person name="Graves T."/>
            <person name="Zhou S."/>
            <person name="Teague B."/>
            <person name="Potamousis K."/>
            <person name="Churas C."/>
            <person name="Place M."/>
            <person name="Herschleb J."/>
            <person name="Runnheim R."/>
            <person name="Forrest D."/>
            <person name="Amos-Landgraf J."/>
            <person name="Schwartz D.C."/>
            <person name="Cheng Z."/>
            <person name="Lindblad-Toh K."/>
            <person name="Eichler E.E."/>
            <person name="Ponting C.P."/>
        </authorList>
    </citation>
    <scope>NUCLEOTIDE SEQUENCE [LARGE SCALE GENOMIC DNA]</scope>
    <source>
        <strain evidence="2 4">C57BL/6J</strain>
    </source>
</reference>